<reference evidence="1 2" key="2">
    <citation type="journal article" date="2011" name="Stand. Genomic Sci.">
        <title>Complete genome sequence of Mahella australiensis type strain (50-1 BON).</title>
        <authorList>
            <person name="Sikorski J."/>
            <person name="Teshima H."/>
            <person name="Nolan M."/>
            <person name="Lucas S."/>
            <person name="Hammon N."/>
            <person name="Deshpande S."/>
            <person name="Cheng J.F."/>
            <person name="Pitluck S."/>
            <person name="Liolios K."/>
            <person name="Pagani I."/>
            <person name="Ivanova N."/>
            <person name="Huntemann M."/>
            <person name="Mavromatis K."/>
            <person name="Ovchinikova G."/>
            <person name="Pati A."/>
            <person name="Tapia R."/>
            <person name="Han C."/>
            <person name="Goodwin L."/>
            <person name="Chen A."/>
            <person name="Palaniappan K."/>
            <person name="Land M."/>
            <person name="Hauser L."/>
            <person name="Ngatchou-Djao O.D."/>
            <person name="Rohde M."/>
            <person name="Pukall R."/>
            <person name="Spring S."/>
            <person name="Abt B."/>
            <person name="Goker M."/>
            <person name="Detter J.C."/>
            <person name="Woyke T."/>
            <person name="Bristow J."/>
            <person name="Markowitz V."/>
            <person name="Hugenholtz P."/>
            <person name="Eisen J.A."/>
            <person name="Kyrpides N.C."/>
            <person name="Klenk H.P."/>
            <person name="Lapidus A."/>
        </authorList>
    </citation>
    <scope>NUCLEOTIDE SEQUENCE [LARGE SCALE GENOMIC DNA]</scope>
    <source>
        <strain evidence="2">DSM 15567 / CIP 107919 / 50-1 BON</strain>
    </source>
</reference>
<accession>F3ZYB6</accession>
<keyword evidence="2" id="KW-1185">Reference proteome</keyword>
<dbReference type="HOGENOM" id="CLU_111516_0_1_9"/>
<dbReference type="AlphaFoldDB" id="F3ZYB6"/>
<dbReference type="KEGG" id="mas:Mahau_0425"/>
<dbReference type="Proteomes" id="UP000008457">
    <property type="component" value="Chromosome"/>
</dbReference>
<dbReference type="RefSeq" id="WP_013780074.1">
    <property type="nucleotide sequence ID" value="NC_015520.1"/>
</dbReference>
<organism evidence="1 2">
    <name type="scientific">Mahella australiensis (strain DSM 15567 / CIP 107919 / 50-1 BON)</name>
    <dbReference type="NCBI Taxonomy" id="697281"/>
    <lineage>
        <taxon>Bacteria</taxon>
        <taxon>Bacillati</taxon>
        <taxon>Bacillota</taxon>
        <taxon>Clostridia</taxon>
        <taxon>Thermoanaerobacterales</taxon>
        <taxon>Thermoanaerobacterales Family IV. Incertae Sedis</taxon>
        <taxon>Mahella</taxon>
    </lineage>
</organism>
<dbReference type="GO" id="GO:0006355">
    <property type="term" value="P:regulation of DNA-templated transcription"/>
    <property type="evidence" value="ECO:0007669"/>
    <property type="project" value="InterPro"/>
</dbReference>
<proteinExistence type="predicted"/>
<dbReference type="STRING" id="697281.Mahau_0425"/>
<dbReference type="EMBL" id="CP002360">
    <property type="protein sequence ID" value="AEE95641.1"/>
    <property type="molecule type" value="Genomic_DNA"/>
</dbReference>
<reference evidence="2" key="1">
    <citation type="submission" date="2010-11" db="EMBL/GenBank/DDBJ databases">
        <title>The complete genome of Mahella australiensis DSM 15567.</title>
        <authorList>
            <consortium name="US DOE Joint Genome Institute (JGI-PGF)"/>
            <person name="Lucas S."/>
            <person name="Copeland A."/>
            <person name="Lapidus A."/>
            <person name="Bruce D."/>
            <person name="Goodwin L."/>
            <person name="Pitluck S."/>
            <person name="Kyrpides N."/>
            <person name="Mavromatis K."/>
            <person name="Pagani I."/>
            <person name="Ivanova N."/>
            <person name="Teshima H."/>
            <person name="Brettin T."/>
            <person name="Detter J.C."/>
            <person name="Han C."/>
            <person name="Tapia R."/>
            <person name="Land M."/>
            <person name="Hauser L."/>
            <person name="Markowitz V."/>
            <person name="Cheng J.-F."/>
            <person name="Hugenholtz P."/>
            <person name="Woyke T."/>
            <person name="Wu D."/>
            <person name="Spring S."/>
            <person name="Pukall R."/>
            <person name="Steenblock K."/>
            <person name="Schneider S."/>
            <person name="Klenk H.-P."/>
            <person name="Eisen J.A."/>
        </authorList>
    </citation>
    <scope>NUCLEOTIDE SEQUENCE [LARGE SCALE GENOMIC DNA]</scope>
    <source>
        <strain evidence="2">DSM 15567 / CIP 107919 / 50-1 BON</strain>
    </source>
</reference>
<evidence type="ECO:0000313" key="2">
    <source>
        <dbReference type="Proteomes" id="UP000008457"/>
    </source>
</evidence>
<sequence length="186" mass="20053">MDISEILAIDPIIAAVRNEDRLKAALIAPVRVIFLLHGNICALADTIKSIKDADKMVFVHLDLIDGLGRDQAAVQYMADYIKPDGIITTHNNLARYAKDSGLLIIQRIFLLDSMSLDRGIAGIGQTGPDAVEILPGTLPREIAYCHTRLLCPIIAGGLIHTKDDIIAALNAGAMAVSTSDETLWEA</sequence>
<dbReference type="PANTHER" id="PTHR35787">
    <property type="entry name" value="GLYCEROL UPTAKE OPERON ANTITERMINATOR REGULATORY PROTEIN"/>
    <property type="match status" value="1"/>
</dbReference>
<gene>
    <name evidence="1" type="ordered locus">Mahau_0425</name>
</gene>
<dbReference type="Pfam" id="PF04309">
    <property type="entry name" value="G3P_antiterm"/>
    <property type="match status" value="1"/>
</dbReference>
<dbReference type="InterPro" id="IPR006699">
    <property type="entry name" value="GlpP"/>
</dbReference>
<protein>
    <submittedName>
        <fullName evidence="1">Glycerol-3-phosphate responsive antiterminator, GlpP</fullName>
    </submittedName>
</protein>
<name>F3ZYB6_MAHA5</name>
<dbReference type="InterPro" id="IPR013785">
    <property type="entry name" value="Aldolase_TIM"/>
</dbReference>
<dbReference type="PIRSF" id="PIRSF016897">
    <property type="entry name" value="GlpP"/>
    <property type="match status" value="1"/>
</dbReference>
<evidence type="ECO:0000313" key="1">
    <source>
        <dbReference type="EMBL" id="AEE95641.1"/>
    </source>
</evidence>
<dbReference type="GO" id="GO:0006071">
    <property type="term" value="P:glycerol metabolic process"/>
    <property type="evidence" value="ECO:0007669"/>
    <property type="project" value="InterPro"/>
</dbReference>
<dbReference type="eggNOG" id="COG1954">
    <property type="taxonomic scope" value="Bacteria"/>
</dbReference>
<dbReference type="SUPFAM" id="SSF110391">
    <property type="entry name" value="GlpP-like"/>
    <property type="match status" value="1"/>
</dbReference>
<dbReference type="Gene3D" id="3.20.20.70">
    <property type="entry name" value="Aldolase class I"/>
    <property type="match status" value="1"/>
</dbReference>
<dbReference type="OrthoDB" id="9799580at2"/>
<dbReference type="PANTHER" id="PTHR35787:SF1">
    <property type="entry name" value="GLYCEROL UPTAKE OPERON ANTITERMINATOR REGULATORY PROTEIN"/>
    <property type="match status" value="1"/>
</dbReference>